<accession>A0A8G2F643</accession>
<keyword evidence="2" id="KW-1185">Reference proteome</keyword>
<dbReference type="SUPFAM" id="SSF53448">
    <property type="entry name" value="Nucleotide-diphospho-sugar transferases"/>
    <property type="match status" value="1"/>
</dbReference>
<evidence type="ECO:0000313" key="2">
    <source>
        <dbReference type="Proteomes" id="UP000236725"/>
    </source>
</evidence>
<reference evidence="1 2" key="1">
    <citation type="submission" date="2016-10" db="EMBL/GenBank/DDBJ databases">
        <authorList>
            <person name="Varghese N."/>
            <person name="Submissions S."/>
        </authorList>
    </citation>
    <scope>NUCLEOTIDE SEQUENCE [LARGE SCALE GENOMIC DNA]</scope>
    <source>
        <strain evidence="1 2">DSM 29073</strain>
    </source>
</reference>
<dbReference type="EMBL" id="FNVS01000022">
    <property type="protein sequence ID" value="SEG23022.1"/>
    <property type="molecule type" value="Genomic_DNA"/>
</dbReference>
<gene>
    <name evidence="1" type="ORF">SAMN05444001_12217</name>
</gene>
<sequence>MPRSVYVRVVSFRFIISMVMEQPLNICPQITYAIQLLSTGDNQDKAIGIIESVISDYDTKQYPNFSTGLAGIGAGIQYICNTQAELLQNRMIENMYYKENASCISANKNLDDLTILIPVRIDSTQRLENLYTMIEFYTSRTNARFILLEAGETQLVNITHYNHVEYIFCKDNNRIFHHTHYRNEMIKRAGTPIVAIWDIDIVVPLDQLYVAAEAIRKYGNVLSYPFDGCCYSIPEELSSKYRENPDIRLLENKHPVLSTMFGMLTVGGVFLANRKQYMREGISSMASPQRKLLFCKSGTKLKSKKRVDQNLPDEQS</sequence>
<comment type="caution">
    <text evidence="1">The sequence shown here is derived from an EMBL/GenBank/DDBJ whole genome shotgun (WGS) entry which is preliminary data.</text>
</comment>
<name>A0A8G2F643_9BACT</name>
<protein>
    <submittedName>
        <fullName evidence="1">Uncharacterized protein</fullName>
    </submittedName>
</protein>
<organism evidence="1 2">
    <name type="scientific">Parabacteroides chinchillae</name>
    <dbReference type="NCBI Taxonomy" id="871327"/>
    <lineage>
        <taxon>Bacteria</taxon>
        <taxon>Pseudomonadati</taxon>
        <taxon>Bacteroidota</taxon>
        <taxon>Bacteroidia</taxon>
        <taxon>Bacteroidales</taxon>
        <taxon>Tannerellaceae</taxon>
        <taxon>Parabacteroides</taxon>
    </lineage>
</organism>
<proteinExistence type="predicted"/>
<evidence type="ECO:0000313" key="1">
    <source>
        <dbReference type="EMBL" id="SEG23022.1"/>
    </source>
</evidence>
<dbReference type="InterPro" id="IPR029044">
    <property type="entry name" value="Nucleotide-diphossugar_trans"/>
</dbReference>
<dbReference type="Proteomes" id="UP000236725">
    <property type="component" value="Unassembled WGS sequence"/>
</dbReference>
<dbReference type="AlphaFoldDB" id="A0A8G2F643"/>
<dbReference type="Gene3D" id="3.90.550.10">
    <property type="entry name" value="Spore Coat Polysaccharide Biosynthesis Protein SpsA, Chain A"/>
    <property type="match status" value="1"/>
</dbReference>